<dbReference type="Gene3D" id="3.90.105.50">
    <property type="match status" value="1"/>
</dbReference>
<evidence type="ECO:0000313" key="2">
    <source>
        <dbReference type="EMBL" id="BBZ76891.1"/>
    </source>
</evidence>
<accession>A0A6N4WCG8</accession>
<name>A0A6N4WCG8_9MYCO</name>
<keyword evidence="3" id="KW-1185">Reference proteome</keyword>
<dbReference type="InterPro" id="IPR041657">
    <property type="entry name" value="HTH_17"/>
</dbReference>
<dbReference type="KEGG" id="many:MANY_22280"/>
<dbReference type="AlphaFoldDB" id="A0A6N4WCG8"/>
<organism evidence="2 3">
    <name type="scientific">Mycolicibacterium anyangense</name>
    <dbReference type="NCBI Taxonomy" id="1431246"/>
    <lineage>
        <taxon>Bacteria</taxon>
        <taxon>Bacillati</taxon>
        <taxon>Actinomycetota</taxon>
        <taxon>Actinomycetes</taxon>
        <taxon>Mycobacteriales</taxon>
        <taxon>Mycobacteriaceae</taxon>
        <taxon>Mycolicibacterium</taxon>
    </lineage>
</organism>
<proteinExistence type="predicted"/>
<reference evidence="2 3" key="1">
    <citation type="journal article" date="2019" name="Emerg. Microbes Infect.">
        <title>Comprehensive subspecies identification of 175 nontuberculous mycobacteria species based on 7547 genomic profiles.</title>
        <authorList>
            <person name="Matsumoto Y."/>
            <person name="Kinjo T."/>
            <person name="Motooka D."/>
            <person name="Nabeya D."/>
            <person name="Jung N."/>
            <person name="Uechi K."/>
            <person name="Horii T."/>
            <person name="Iida T."/>
            <person name="Fujita J."/>
            <person name="Nakamura S."/>
        </authorList>
    </citation>
    <scope>NUCLEOTIDE SEQUENCE [LARGE SCALE GENOMIC DNA]</scope>
    <source>
        <strain evidence="2 3">JCM 30275</strain>
    </source>
</reference>
<evidence type="ECO:0000313" key="3">
    <source>
        <dbReference type="Proteomes" id="UP000467249"/>
    </source>
</evidence>
<dbReference type="InterPro" id="IPR009061">
    <property type="entry name" value="DNA-bd_dom_put_sf"/>
</dbReference>
<dbReference type="InterPro" id="IPR010093">
    <property type="entry name" value="SinI_DNA-bd"/>
</dbReference>
<dbReference type="SUPFAM" id="SSF46955">
    <property type="entry name" value="Putative DNA-binding domain"/>
    <property type="match status" value="1"/>
</dbReference>
<dbReference type="Pfam" id="PF12728">
    <property type="entry name" value="HTH_17"/>
    <property type="match status" value="1"/>
</dbReference>
<sequence>MTDHAKRVVSASQRNVEVWRPGTSAGAARGPTFRGVANSHINRECREGEPNMTTVVTADRGGYNFLERAQHRSPGSILGQMLTVKQAAQYLGITTATLHRRIKSGSGPTHYKFGNRMLFKRDDVMSYKSAG</sequence>
<dbReference type="EMBL" id="AP022620">
    <property type="protein sequence ID" value="BBZ76891.1"/>
    <property type="molecule type" value="Genomic_DNA"/>
</dbReference>
<protein>
    <recommendedName>
        <fullName evidence="1">Helix-turn-helix domain-containing protein</fullName>
    </recommendedName>
</protein>
<dbReference type="GO" id="GO:0003677">
    <property type="term" value="F:DNA binding"/>
    <property type="evidence" value="ECO:0007669"/>
    <property type="project" value="InterPro"/>
</dbReference>
<evidence type="ECO:0000259" key="1">
    <source>
        <dbReference type="Pfam" id="PF12728"/>
    </source>
</evidence>
<gene>
    <name evidence="2" type="ORF">MANY_22280</name>
</gene>
<feature type="domain" description="Helix-turn-helix" evidence="1">
    <location>
        <begin position="81"/>
        <end position="128"/>
    </location>
</feature>
<dbReference type="Proteomes" id="UP000467249">
    <property type="component" value="Chromosome"/>
</dbReference>
<dbReference type="NCBIfam" id="TIGR01764">
    <property type="entry name" value="excise"/>
    <property type="match status" value="1"/>
</dbReference>
<dbReference type="InterPro" id="IPR038148">
    <property type="entry name" value="Tn1545/Tn916_Xis"/>
</dbReference>